<dbReference type="PANTHER" id="PTHR43356:SF2">
    <property type="entry name" value="PHOSPHATE ACETYLTRANSFERASE"/>
    <property type="match status" value="1"/>
</dbReference>
<dbReference type="GO" id="GO:0008959">
    <property type="term" value="F:phosphate acetyltransferase activity"/>
    <property type="evidence" value="ECO:0007669"/>
    <property type="project" value="UniProtKB-EC"/>
</dbReference>
<dbReference type="GO" id="GO:0019605">
    <property type="term" value="P:butyrate metabolic process"/>
    <property type="evidence" value="ECO:0007669"/>
    <property type="project" value="InterPro"/>
</dbReference>
<sequence>MKSFNEIVEAAKKVPTCKVAVAVAEDEHVLDAIVAAKRQGIAEAVLVGNKTKIEAVAAKMGVDLSCFEIFDEPEAAKAALKVVQLVSSGQAQAVMKGLVATADMLRAVLNKEVGLRNGKNILSHVAVAEIPGFDRLIIISDAAMNVAPDLPQKVQIVQNTVRVAHALGITYPKVACLAAVEVVNSEMPACVDAASLSKMAERGQIKGCVIDGPLALDNAVSLEAAEHKGVLGSVAGMADILIVPELVSGNVLYKSITYFARGTIAGIIVGAKAPIILTSRADSAEAKLQSIALAVMAAQ</sequence>
<name>A0A644UE32_9ZZZZ</name>
<comment type="similarity">
    <text evidence="1">Belongs to the phosphate acetyltransferase and butyryltransferase family.</text>
</comment>
<evidence type="ECO:0000256" key="1">
    <source>
        <dbReference type="ARBA" id="ARBA00005656"/>
    </source>
</evidence>
<accession>A0A644UE32</accession>
<dbReference type="Gene3D" id="3.40.718.10">
    <property type="entry name" value="Isopropylmalate Dehydrogenase"/>
    <property type="match status" value="1"/>
</dbReference>
<dbReference type="NCBIfam" id="NF006045">
    <property type="entry name" value="PRK08190.1"/>
    <property type="match status" value="1"/>
</dbReference>
<dbReference type="PANTHER" id="PTHR43356">
    <property type="entry name" value="PHOSPHATE ACETYLTRANSFERASE"/>
    <property type="match status" value="1"/>
</dbReference>
<comment type="caution">
    <text evidence="5">The sequence shown here is derived from an EMBL/GenBank/DDBJ whole genome shotgun (WGS) entry which is preliminary data.</text>
</comment>
<keyword evidence="3 5" id="KW-0012">Acyltransferase</keyword>
<protein>
    <submittedName>
        <fullName evidence="5">Phosphate acetyltransferase</fullName>
        <ecNumber evidence="5">2.3.1.8</ecNumber>
    </submittedName>
</protein>
<gene>
    <name evidence="5" type="primary">pta_9</name>
    <name evidence="5" type="ORF">SDC9_22972</name>
</gene>
<dbReference type="Pfam" id="PF01515">
    <property type="entry name" value="PTA_PTB"/>
    <property type="match status" value="2"/>
</dbReference>
<dbReference type="InterPro" id="IPR012147">
    <property type="entry name" value="P_Ac_Bu_trans"/>
</dbReference>
<dbReference type="SUPFAM" id="SSF53659">
    <property type="entry name" value="Isocitrate/Isopropylmalate dehydrogenase-like"/>
    <property type="match status" value="1"/>
</dbReference>
<proteinExistence type="inferred from homology"/>
<dbReference type="NCBIfam" id="NF004472">
    <property type="entry name" value="PRK05805.1"/>
    <property type="match status" value="1"/>
</dbReference>
<keyword evidence="2 5" id="KW-0808">Transferase</keyword>
<dbReference type="InterPro" id="IPR002505">
    <property type="entry name" value="PTA_PTB"/>
</dbReference>
<dbReference type="InterPro" id="IPR014079">
    <property type="entry name" value="Phosphate_butyryltransferase"/>
</dbReference>
<evidence type="ECO:0000256" key="3">
    <source>
        <dbReference type="ARBA" id="ARBA00023315"/>
    </source>
</evidence>
<organism evidence="5">
    <name type="scientific">bioreactor metagenome</name>
    <dbReference type="NCBI Taxonomy" id="1076179"/>
    <lineage>
        <taxon>unclassified sequences</taxon>
        <taxon>metagenomes</taxon>
        <taxon>ecological metagenomes</taxon>
    </lineage>
</organism>
<dbReference type="PIRSF" id="PIRSF000428">
    <property type="entry name" value="P_Ac_trans"/>
    <property type="match status" value="1"/>
</dbReference>
<dbReference type="AlphaFoldDB" id="A0A644UE32"/>
<evidence type="ECO:0000313" key="5">
    <source>
        <dbReference type="EMBL" id="MPL77121.1"/>
    </source>
</evidence>
<feature type="domain" description="Phosphate acetyl/butaryl transferase" evidence="4">
    <location>
        <begin position="5"/>
        <end position="75"/>
    </location>
</feature>
<dbReference type="NCBIfam" id="TIGR02706">
    <property type="entry name" value="P_butyryltrans"/>
    <property type="match status" value="1"/>
</dbReference>
<dbReference type="EC" id="2.3.1.8" evidence="5"/>
<dbReference type="EMBL" id="VSSQ01000103">
    <property type="protein sequence ID" value="MPL77121.1"/>
    <property type="molecule type" value="Genomic_DNA"/>
</dbReference>
<reference evidence="5" key="1">
    <citation type="submission" date="2019-08" db="EMBL/GenBank/DDBJ databases">
        <authorList>
            <person name="Kucharzyk K."/>
            <person name="Murdoch R.W."/>
            <person name="Higgins S."/>
            <person name="Loffler F."/>
        </authorList>
    </citation>
    <scope>NUCLEOTIDE SEQUENCE</scope>
</reference>
<dbReference type="GO" id="GO:0050182">
    <property type="term" value="F:phosphate butyryltransferase activity"/>
    <property type="evidence" value="ECO:0007669"/>
    <property type="project" value="InterPro"/>
</dbReference>
<dbReference type="InterPro" id="IPR050500">
    <property type="entry name" value="Phos_Acetyltrans/Butyryltrans"/>
</dbReference>
<evidence type="ECO:0000256" key="2">
    <source>
        <dbReference type="ARBA" id="ARBA00022679"/>
    </source>
</evidence>
<feature type="domain" description="Phosphate acetyl/butaryl transferase" evidence="4">
    <location>
        <begin position="79"/>
        <end position="295"/>
    </location>
</feature>
<evidence type="ECO:0000259" key="4">
    <source>
        <dbReference type="Pfam" id="PF01515"/>
    </source>
</evidence>